<organism evidence="1 2">
    <name type="scientific">Pseudaquabacterium rugosum</name>
    <dbReference type="NCBI Taxonomy" id="2984194"/>
    <lineage>
        <taxon>Bacteria</taxon>
        <taxon>Pseudomonadati</taxon>
        <taxon>Pseudomonadota</taxon>
        <taxon>Betaproteobacteria</taxon>
        <taxon>Burkholderiales</taxon>
        <taxon>Sphaerotilaceae</taxon>
        <taxon>Pseudaquabacterium</taxon>
    </lineage>
</organism>
<comment type="caution">
    <text evidence="1">The sequence shown here is derived from an EMBL/GenBank/DDBJ whole genome shotgun (WGS) entry which is preliminary data.</text>
</comment>
<name>A0ABU9BEV1_9BURK</name>
<evidence type="ECO:0000313" key="2">
    <source>
        <dbReference type="Proteomes" id="UP001368500"/>
    </source>
</evidence>
<proteinExistence type="predicted"/>
<evidence type="ECO:0000313" key="1">
    <source>
        <dbReference type="EMBL" id="MEK8027133.1"/>
    </source>
</evidence>
<accession>A0ABU9BEV1</accession>
<dbReference type="RefSeq" id="WP_341374907.1">
    <property type="nucleotide sequence ID" value="NZ_JBBUTF010000012.1"/>
</dbReference>
<sequence length="72" mass="7869">MMNHPNADVIGLVRYRMGDGPLRTVPRGPVEVAVTAQDATLSWLAGETPQSAAVPMVEYQRMLASHALVMRH</sequence>
<dbReference type="EMBL" id="JBBUTF010000012">
    <property type="protein sequence ID" value="MEK8027133.1"/>
    <property type="molecule type" value="Genomic_DNA"/>
</dbReference>
<gene>
    <name evidence="1" type="ORF">AACH11_14285</name>
</gene>
<dbReference type="Proteomes" id="UP001368500">
    <property type="component" value="Unassembled WGS sequence"/>
</dbReference>
<protein>
    <submittedName>
        <fullName evidence="1">Uncharacterized protein</fullName>
    </submittedName>
</protein>
<keyword evidence="2" id="KW-1185">Reference proteome</keyword>
<reference evidence="1 2" key="1">
    <citation type="submission" date="2024-04" db="EMBL/GenBank/DDBJ databases">
        <title>Novel species of the genus Ideonella isolated from streams.</title>
        <authorList>
            <person name="Lu H."/>
        </authorList>
    </citation>
    <scope>NUCLEOTIDE SEQUENCE [LARGE SCALE GENOMIC DNA]</scope>
    <source>
        <strain evidence="1 2">BYS139W</strain>
    </source>
</reference>